<comment type="caution">
    <text evidence="1">The sequence shown here is derived from an EMBL/GenBank/DDBJ whole genome shotgun (WGS) entry which is preliminary data.</text>
</comment>
<evidence type="ECO:0000313" key="2">
    <source>
        <dbReference type="Proteomes" id="UP000661607"/>
    </source>
</evidence>
<keyword evidence="2" id="KW-1185">Reference proteome</keyword>
<proteinExistence type="predicted"/>
<organism evidence="1 2">
    <name type="scientific">Nonomuraea africana</name>
    <dbReference type="NCBI Taxonomy" id="46171"/>
    <lineage>
        <taxon>Bacteria</taxon>
        <taxon>Bacillati</taxon>
        <taxon>Actinomycetota</taxon>
        <taxon>Actinomycetes</taxon>
        <taxon>Streptosporangiales</taxon>
        <taxon>Streptosporangiaceae</taxon>
        <taxon>Nonomuraea</taxon>
    </lineage>
</organism>
<reference evidence="1 2" key="1">
    <citation type="submission" date="2020-10" db="EMBL/GenBank/DDBJ databases">
        <title>Sequencing the genomes of 1000 actinobacteria strains.</title>
        <authorList>
            <person name="Klenk H.-P."/>
        </authorList>
    </citation>
    <scope>NUCLEOTIDE SEQUENCE [LARGE SCALE GENOMIC DNA]</scope>
    <source>
        <strain evidence="1 2">DSM 43748</strain>
    </source>
</reference>
<accession>A0ABR9KFC0</accession>
<dbReference type="Proteomes" id="UP000661607">
    <property type="component" value="Unassembled WGS sequence"/>
</dbReference>
<name>A0ABR9KFC0_9ACTN</name>
<protein>
    <submittedName>
        <fullName evidence="1">Uncharacterized protein</fullName>
    </submittedName>
</protein>
<evidence type="ECO:0000313" key="1">
    <source>
        <dbReference type="EMBL" id="MBE1560486.1"/>
    </source>
</evidence>
<gene>
    <name evidence="1" type="ORF">H4W81_003265</name>
</gene>
<dbReference type="EMBL" id="JADBEF010000001">
    <property type="protein sequence ID" value="MBE1560486.1"/>
    <property type="molecule type" value="Genomic_DNA"/>
</dbReference>
<dbReference type="RefSeq" id="WP_225958654.1">
    <property type="nucleotide sequence ID" value="NZ_BAAASY010000040.1"/>
</dbReference>
<sequence length="263" mass="29472">MTDELLIDGPGLVAVAQKYVDGASVFASGRQPLSRLSSVTLDLDLDYCVAVADYYDRSPRMAYSPAVRRSYDRMKEENADQFHAITGAGIEVEPWLGPGQPYRNSRDLRAGVFKTGRIHVFLTRDGHGPGGIHGYHPLREGSGIVIRGVEFTHNDIFRVVHDIFGHVMPGNSFGPRGELLAAYCHMHMYSDEVHPVIFIEHVGQICWFFYGPHLRDPAGRLPGPGERGYAPPPARPYAAQKVFPFERKYIDRFHSMFSTRELG</sequence>